<evidence type="ECO:0000259" key="4">
    <source>
        <dbReference type="Pfam" id="PF01557"/>
    </source>
</evidence>
<accession>A0A927F931</accession>
<gene>
    <name evidence="5" type="ORF">IEN85_13910</name>
</gene>
<organism evidence="5 6">
    <name type="scientific">Pelagicoccus enzymogenes</name>
    <dbReference type="NCBI Taxonomy" id="2773457"/>
    <lineage>
        <taxon>Bacteria</taxon>
        <taxon>Pseudomonadati</taxon>
        <taxon>Verrucomicrobiota</taxon>
        <taxon>Opitutia</taxon>
        <taxon>Puniceicoccales</taxon>
        <taxon>Pelagicoccaceae</taxon>
        <taxon>Pelagicoccus</taxon>
    </lineage>
</organism>
<comment type="similarity">
    <text evidence="1">Belongs to the FAH family.</text>
</comment>
<keyword evidence="6" id="KW-1185">Reference proteome</keyword>
<dbReference type="PANTHER" id="PTHR42796">
    <property type="entry name" value="FUMARYLACETOACETATE HYDROLASE DOMAIN-CONTAINING PROTEIN 2A-RELATED"/>
    <property type="match status" value="1"/>
</dbReference>
<dbReference type="Pfam" id="PF01557">
    <property type="entry name" value="FAA_hydrolase"/>
    <property type="match status" value="1"/>
</dbReference>
<proteinExistence type="inferred from homology"/>
<evidence type="ECO:0000256" key="3">
    <source>
        <dbReference type="SAM" id="MobiDB-lite"/>
    </source>
</evidence>
<dbReference type="PANTHER" id="PTHR42796:SF7">
    <property type="entry name" value="2-DEHYDRO-3-DEOXY-D-ARABINONATE DEHYDRATASE"/>
    <property type="match status" value="1"/>
</dbReference>
<evidence type="ECO:0000313" key="5">
    <source>
        <dbReference type="EMBL" id="MBD5780592.1"/>
    </source>
</evidence>
<dbReference type="Proteomes" id="UP000622317">
    <property type="component" value="Unassembled WGS sequence"/>
</dbReference>
<reference evidence="5" key="1">
    <citation type="submission" date="2020-09" db="EMBL/GenBank/DDBJ databases">
        <title>Pelagicoccus enzymogenes sp. nov. with an EPS production, isolated from marine sediment.</title>
        <authorList>
            <person name="Feng X."/>
        </authorList>
    </citation>
    <scope>NUCLEOTIDE SEQUENCE</scope>
    <source>
        <strain evidence="5">NFK12</strain>
    </source>
</reference>
<dbReference type="EMBL" id="JACYFG010000036">
    <property type="protein sequence ID" value="MBD5780592.1"/>
    <property type="molecule type" value="Genomic_DNA"/>
</dbReference>
<keyword evidence="2" id="KW-0479">Metal-binding</keyword>
<dbReference type="Gene3D" id="3.90.850.10">
    <property type="entry name" value="Fumarylacetoacetase-like, C-terminal domain"/>
    <property type="match status" value="1"/>
</dbReference>
<dbReference type="InterPro" id="IPR011234">
    <property type="entry name" value="Fumarylacetoacetase-like_C"/>
</dbReference>
<dbReference type="InterPro" id="IPR051121">
    <property type="entry name" value="FAH"/>
</dbReference>
<dbReference type="GO" id="GO:0016787">
    <property type="term" value="F:hydrolase activity"/>
    <property type="evidence" value="ECO:0007669"/>
    <property type="project" value="UniProtKB-KW"/>
</dbReference>
<comment type="caution">
    <text evidence="5">The sequence shown here is derived from an EMBL/GenBank/DDBJ whole genome shotgun (WGS) entry which is preliminary data.</text>
</comment>
<keyword evidence="5" id="KW-0378">Hydrolase</keyword>
<dbReference type="GO" id="GO:0044281">
    <property type="term" value="P:small molecule metabolic process"/>
    <property type="evidence" value="ECO:0007669"/>
    <property type="project" value="UniProtKB-ARBA"/>
</dbReference>
<name>A0A927F931_9BACT</name>
<dbReference type="AlphaFoldDB" id="A0A927F931"/>
<evidence type="ECO:0000313" key="6">
    <source>
        <dbReference type="Proteomes" id="UP000622317"/>
    </source>
</evidence>
<feature type="region of interest" description="Disordered" evidence="3">
    <location>
        <begin position="1"/>
        <end position="21"/>
    </location>
</feature>
<feature type="compositionally biased region" description="Polar residues" evidence="3">
    <location>
        <begin position="1"/>
        <end position="16"/>
    </location>
</feature>
<sequence>MSTTSRAVHSPTSAVHENSPIIPNEGTWAGRIWLPASRAVNKLAGPRVVAIREQKVYDLSHRFQTFASLVNASDPVGEIREAIGTEICSLQELQKSQMGFEVDENRQEKEQPIILAPNDILATKACGVTFIRSLLERVIEEKAKGDPQAATRVRQTILDTLGNDLSQVKPGSPETEALKAKLIEQGIWSQYLEVGIGPDAEIFTKAQPMSSVGYGAQIGIHPKSKWNNPEPEIVLAVSSRGKILGATLGNDVNLRDFEGRSALLLGEAKDQNGSCAIGPFVRFFDEEFCLEDVENCEVSLEIRGTDGFHTIGSNKMREISRSPEELVSQAIGDNHQYPDGFMLFLGTMFAPTEDRDQAGEGFTHHVGDQVTIASERLGRLVNWVNHANAIPRWEFGITQLIEYLQRSTQP</sequence>
<evidence type="ECO:0000256" key="2">
    <source>
        <dbReference type="ARBA" id="ARBA00022723"/>
    </source>
</evidence>
<evidence type="ECO:0000256" key="1">
    <source>
        <dbReference type="ARBA" id="ARBA00010211"/>
    </source>
</evidence>
<dbReference type="GO" id="GO:0046872">
    <property type="term" value="F:metal ion binding"/>
    <property type="evidence" value="ECO:0007669"/>
    <property type="project" value="UniProtKB-KW"/>
</dbReference>
<protein>
    <submittedName>
        <fullName evidence="5">Fumarylacetoacetate hydrolase family protein</fullName>
    </submittedName>
</protein>
<dbReference type="InterPro" id="IPR036663">
    <property type="entry name" value="Fumarylacetoacetase_C_sf"/>
</dbReference>
<dbReference type="SUPFAM" id="SSF56529">
    <property type="entry name" value="FAH"/>
    <property type="match status" value="1"/>
</dbReference>
<feature type="domain" description="Fumarylacetoacetase-like C-terminal" evidence="4">
    <location>
        <begin position="233"/>
        <end position="384"/>
    </location>
</feature>